<accession>A0ABU9HTR2</accession>
<dbReference type="PANTHER" id="PTHR12526">
    <property type="entry name" value="GLYCOSYLTRANSFERASE"/>
    <property type="match status" value="1"/>
</dbReference>
<dbReference type="Pfam" id="PF13692">
    <property type="entry name" value="Glyco_trans_1_4"/>
    <property type="match status" value="1"/>
</dbReference>
<evidence type="ECO:0000313" key="2">
    <source>
        <dbReference type="Proteomes" id="UP001464555"/>
    </source>
</evidence>
<evidence type="ECO:0000313" key="1">
    <source>
        <dbReference type="EMBL" id="MEL1243546.1"/>
    </source>
</evidence>
<protein>
    <submittedName>
        <fullName evidence="1">Glycosyltransferase</fullName>
        <ecNumber evidence="1">2.4.-.-</ecNumber>
    </submittedName>
</protein>
<dbReference type="PANTHER" id="PTHR12526:SF630">
    <property type="entry name" value="GLYCOSYLTRANSFERASE"/>
    <property type="match status" value="1"/>
</dbReference>
<comment type="caution">
    <text evidence="1">The sequence shown here is derived from an EMBL/GenBank/DDBJ whole genome shotgun (WGS) entry which is preliminary data.</text>
</comment>
<dbReference type="Gene3D" id="3.40.50.2000">
    <property type="entry name" value="Glycogen Phosphorylase B"/>
    <property type="match status" value="1"/>
</dbReference>
<name>A0ABU9HTR2_9FLAO</name>
<keyword evidence="1" id="KW-0328">Glycosyltransferase</keyword>
<dbReference type="SUPFAM" id="SSF53756">
    <property type="entry name" value="UDP-Glycosyltransferase/glycogen phosphorylase"/>
    <property type="match status" value="1"/>
</dbReference>
<proteinExistence type="predicted"/>
<dbReference type="Proteomes" id="UP001464555">
    <property type="component" value="Unassembled WGS sequence"/>
</dbReference>
<reference evidence="1 2" key="1">
    <citation type="submission" date="2024-04" db="EMBL/GenBank/DDBJ databases">
        <title>Flavobacterium sp. DGU11 16S ribosomal RNA gene Genome sequencing and assembly.</title>
        <authorList>
            <person name="Park S."/>
        </authorList>
    </citation>
    <scope>NUCLEOTIDE SEQUENCE [LARGE SCALE GENOMIC DNA]</scope>
    <source>
        <strain evidence="1 2">DGU11</strain>
    </source>
</reference>
<sequence length="212" mass="24077">MIRLVTISRISREKGFERMLQVEKLLLASGIPFTWDCFGNTSTAYARQVIPLFQTIKFRGVTHEPLEVVKRYDYLIQLSDTEGFPYSVYEAMQQKVPVIATDFPSIHEMIIDGENGYILNMDLSNFDSNKLQSVPVIDSFTEKSTEKDWLNFLNMANKKAVPVKAKKSIVTIKVARRYHDTLLGKVLEAGHEFKVTPGRATVLEQAKVATTI</sequence>
<dbReference type="GO" id="GO:0016757">
    <property type="term" value="F:glycosyltransferase activity"/>
    <property type="evidence" value="ECO:0007669"/>
    <property type="project" value="UniProtKB-KW"/>
</dbReference>
<keyword evidence="2" id="KW-1185">Reference proteome</keyword>
<keyword evidence="1" id="KW-0808">Transferase</keyword>
<dbReference type="EC" id="2.4.-.-" evidence="1"/>
<dbReference type="EMBL" id="JBBYHR010000002">
    <property type="protein sequence ID" value="MEL1243546.1"/>
    <property type="molecule type" value="Genomic_DNA"/>
</dbReference>
<organism evidence="1 2">
    <name type="scientific">Flavobacterium arundinis</name>
    <dbReference type="NCBI Taxonomy" id="3139143"/>
    <lineage>
        <taxon>Bacteria</taxon>
        <taxon>Pseudomonadati</taxon>
        <taxon>Bacteroidota</taxon>
        <taxon>Flavobacteriia</taxon>
        <taxon>Flavobacteriales</taxon>
        <taxon>Flavobacteriaceae</taxon>
        <taxon>Flavobacterium</taxon>
    </lineage>
</organism>
<dbReference type="RefSeq" id="WP_341695862.1">
    <property type="nucleotide sequence ID" value="NZ_JBBYHR010000002.1"/>
</dbReference>
<gene>
    <name evidence="1" type="ORF">AAEO56_04670</name>
</gene>